<evidence type="ECO:0000256" key="3">
    <source>
        <dbReference type="ARBA" id="ARBA00022801"/>
    </source>
</evidence>
<evidence type="ECO:0000256" key="4">
    <source>
        <dbReference type="ARBA" id="ARBA00022807"/>
    </source>
</evidence>
<keyword evidence="4" id="KW-0788">Thiol protease</keyword>
<accession>A0A0D3BLA6</accession>
<proteinExistence type="inferred from homology"/>
<dbReference type="PANTHER" id="PTHR12606">
    <property type="entry name" value="SENTRIN/SUMO-SPECIFIC PROTEASE"/>
    <property type="match status" value="1"/>
</dbReference>
<dbReference type="EnsemblPlants" id="Bo3g167510.1">
    <property type="protein sequence ID" value="Bo3g167510.1"/>
    <property type="gene ID" value="Bo3g167510"/>
</dbReference>
<evidence type="ECO:0000256" key="1">
    <source>
        <dbReference type="ARBA" id="ARBA00005234"/>
    </source>
</evidence>
<sequence>SESVSGAKAGQNGAQESSSSKELGLVIAKEPEVNLTFLYWTKEHPLFPIYSRGKLESRQKRLRLWNLSVERENSTAKLIIPNKRVGQGYDLFVPFDKKMSKVLTDKYPEFKSVEGDLNGLGRRLPGLWVDVDDIYAPLHFRNEHWIAMWISIPKRHTIVWDSIVSHICREDLDVVMELFVTMVPYLLVECAVSDEQHVQPTLEPYTYERVTVGVPVTPPNRSRHRSNHRPTIKQEHDRRTDRLPRIRALHDGLTADPAKVTKTSLASRDLYKLATGHLKQKRVRIPQCRFGDCGVFTLKYIECHALGMSFPPEFCNKNAKAIREKIALDIFKVTPECHSKENKDNDENMRTYDSQVTFLSAIPHTIAMVSGVDGKIPREAVEFILQLLKVELVAGRERQIMLQMGTLSNLIQDYVGERSRTESRKRQNKQHNTEPGIFHRTYSFCFGHWLYRHSCIQNQIVAVTAS</sequence>
<reference evidence="7 8" key="1">
    <citation type="journal article" date="2014" name="Genome Biol.">
        <title>Transcriptome and methylome profiling reveals relics of genome dominance in the mesopolyploid Brassica oleracea.</title>
        <authorList>
            <person name="Parkin I.A."/>
            <person name="Koh C."/>
            <person name="Tang H."/>
            <person name="Robinson S.J."/>
            <person name="Kagale S."/>
            <person name="Clarke W.E."/>
            <person name="Town C.D."/>
            <person name="Nixon J."/>
            <person name="Krishnakumar V."/>
            <person name="Bidwell S.L."/>
            <person name="Denoeud F."/>
            <person name="Belcram H."/>
            <person name="Links M.G."/>
            <person name="Just J."/>
            <person name="Clarke C."/>
            <person name="Bender T."/>
            <person name="Huebert T."/>
            <person name="Mason A.S."/>
            <person name="Pires J.C."/>
            <person name="Barker G."/>
            <person name="Moore J."/>
            <person name="Walley P.G."/>
            <person name="Manoli S."/>
            <person name="Batley J."/>
            <person name="Edwards D."/>
            <person name="Nelson M.N."/>
            <person name="Wang X."/>
            <person name="Paterson A.H."/>
            <person name="King G."/>
            <person name="Bancroft I."/>
            <person name="Chalhoub B."/>
            <person name="Sharpe A.G."/>
        </authorList>
    </citation>
    <scope>NUCLEOTIDE SEQUENCE</scope>
    <source>
        <strain evidence="7 8">cv. TO1000</strain>
    </source>
</reference>
<evidence type="ECO:0000256" key="2">
    <source>
        <dbReference type="ARBA" id="ARBA00022670"/>
    </source>
</evidence>
<keyword evidence="8" id="KW-1185">Reference proteome</keyword>
<keyword evidence="3" id="KW-0378">Hydrolase</keyword>
<evidence type="ECO:0000256" key="5">
    <source>
        <dbReference type="SAM" id="MobiDB-lite"/>
    </source>
</evidence>
<comment type="similarity">
    <text evidence="1">Belongs to the peptidase C48 family.</text>
</comment>
<keyword evidence="2" id="KW-0645">Protease</keyword>
<dbReference type="PROSITE" id="PS50600">
    <property type="entry name" value="ULP_PROTEASE"/>
    <property type="match status" value="1"/>
</dbReference>
<dbReference type="GO" id="GO:0016929">
    <property type="term" value="F:deSUMOylase activity"/>
    <property type="evidence" value="ECO:0007669"/>
    <property type="project" value="TreeGrafter"/>
</dbReference>
<feature type="region of interest" description="Disordered" evidence="5">
    <location>
        <begin position="216"/>
        <end position="239"/>
    </location>
</feature>
<dbReference type="InterPro" id="IPR038765">
    <property type="entry name" value="Papain-like_cys_pep_sf"/>
</dbReference>
<dbReference type="GO" id="GO:0016926">
    <property type="term" value="P:protein desumoylation"/>
    <property type="evidence" value="ECO:0007669"/>
    <property type="project" value="TreeGrafter"/>
</dbReference>
<evidence type="ECO:0000259" key="6">
    <source>
        <dbReference type="PROSITE" id="PS50600"/>
    </source>
</evidence>
<dbReference type="SUPFAM" id="SSF54001">
    <property type="entry name" value="Cysteine proteinases"/>
    <property type="match status" value="1"/>
</dbReference>
<dbReference type="Gene3D" id="3.40.395.10">
    <property type="entry name" value="Adenoviral Proteinase, Chain A"/>
    <property type="match status" value="1"/>
</dbReference>
<dbReference type="GO" id="GO:0006508">
    <property type="term" value="P:proteolysis"/>
    <property type="evidence" value="ECO:0007669"/>
    <property type="project" value="UniProtKB-KW"/>
</dbReference>
<reference evidence="7" key="2">
    <citation type="submission" date="2015-03" db="UniProtKB">
        <authorList>
            <consortium name="EnsemblPlants"/>
        </authorList>
    </citation>
    <scope>IDENTIFICATION</scope>
</reference>
<evidence type="ECO:0000313" key="8">
    <source>
        <dbReference type="Proteomes" id="UP000032141"/>
    </source>
</evidence>
<dbReference type="AlphaFoldDB" id="A0A0D3BLA6"/>
<dbReference type="Gramene" id="Bo3g167510.1">
    <property type="protein sequence ID" value="Bo3g167510.1"/>
    <property type="gene ID" value="Bo3g167510"/>
</dbReference>
<feature type="domain" description="Ubiquitin-like protease family profile" evidence="6">
    <location>
        <begin position="1"/>
        <end position="304"/>
    </location>
</feature>
<name>A0A0D3BLA6_BRAOL</name>
<dbReference type="HOGENOM" id="CLU_587415_0_0_1"/>
<evidence type="ECO:0000313" key="7">
    <source>
        <dbReference type="EnsemblPlants" id="Bo3g167510.1"/>
    </source>
</evidence>
<dbReference type="GO" id="GO:0005634">
    <property type="term" value="C:nucleus"/>
    <property type="evidence" value="ECO:0007669"/>
    <property type="project" value="TreeGrafter"/>
</dbReference>
<protein>
    <recommendedName>
        <fullName evidence="6">Ubiquitin-like protease family profile domain-containing protein</fullName>
    </recommendedName>
</protein>
<dbReference type="Proteomes" id="UP000032141">
    <property type="component" value="Chromosome C3"/>
</dbReference>
<dbReference type="InterPro" id="IPR003653">
    <property type="entry name" value="Peptidase_C48_C"/>
</dbReference>
<feature type="compositionally biased region" description="Basic residues" evidence="5">
    <location>
        <begin position="221"/>
        <end position="231"/>
    </location>
</feature>
<dbReference type="Pfam" id="PF02902">
    <property type="entry name" value="Peptidase_C48"/>
    <property type="match status" value="2"/>
</dbReference>
<dbReference type="PANTHER" id="PTHR12606:SF136">
    <property type="entry name" value="ULP1 PROTEASE FAMILY PROTEIN"/>
    <property type="match status" value="1"/>
</dbReference>
<organism evidence="7 8">
    <name type="scientific">Brassica oleracea var. oleracea</name>
    <dbReference type="NCBI Taxonomy" id="109376"/>
    <lineage>
        <taxon>Eukaryota</taxon>
        <taxon>Viridiplantae</taxon>
        <taxon>Streptophyta</taxon>
        <taxon>Embryophyta</taxon>
        <taxon>Tracheophyta</taxon>
        <taxon>Spermatophyta</taxon>
        <taxon>Magnoliopsida</taxon>
        <taxon>eudicotyledons</taxon>
        <taxon>Gunneridae</taxon>
        <taxon>Pentapetalae</taxon>
        <taxon>rosids</taxon>
        <taxon>malvids</taxon>
        <taxon>Brassicales</taxon>
        <taxon>Brassicaceae</taxon>
        <taxon>Brassiceae</taxon>
        <taxon>Brassica</taxon>
    </lineage>
</organism>